<dbReference type="AlphaFoldDB" id="A0A5B7FVC1"/>
<comment type="caution">
    <text evidence="1">The sequence shown here is derived from an EMBL/GenBank/DDBJ whole genome shotgun (WGS) entry which is preliminary data.</text>
</comment>
<evidence type="ECO:0000313" key="2">
    <source>
        <dbReference type="Proteomes" id="UP000324222"/>
    </source>
</evidence>
<proteinExistence type="predicted"/>
<protein>
    <submittedName>
        <fullName evidence="1">Uncharacterized protein</fullName>
    </submittedName>
</protein>
<reference evidence="1 2" key="1">
    <citation type="submission" date="2019-05" db="EMBL/GenBank/DDBJ databases">
        <title>Another draft genome of Portunus trituberculatus and its Hox gene families provides insights of decapod evolution.</title>
        <authorList>
            <person name="Jeong J.-H."/>
            <person name="Song I."/>
            <person name="Kim S."/>
            <person name="Choi T."/>
            <person name="Kim D."/>
            <person name="Ryu S."/>
            <person name="Kim W."/>
        </authorList>
    </citation>
    <scope>NUCLEOTIDE SEQUENCE [LARGE SCALE GENOMIC DNA]</scope>
    <source>
        <tissue evidence="1">Muscle</tissue>
    </source>
</reference>
<name>A0A5B7FVC1_PORTR</name>
<sequence>MATPRSALESLSEGDHKCPQVTDCCLGIDPKSFDTSLSFFFINFCNIRSLSLAVKSDSGRTSKVSQA</sequence>
<gene>
    <name evidence="1" type="ORF">E2C01_043068</name>
</gene>
<dbReference type="EMBL" id="VSRR010008767">
    <property type="protein sequence ID" value="MPC49269.1"/>
    <property type="molecule type" value="Genomic_DNA"/>
</dbReference>
<accession>A0A5B7FVC1</accession>
<evidence type="ECO:0000313" key="1">
    <source>
        <dbReference type="EMBL" id="MPC49269.1"/>
    </source>
</evidence>
<organism evidence="1 2">
    <name type="scientific">Portunus trituberculatus</name>
    <name type="common">Swimming crab</name>
    <name type="synonym">Neptunus trituberculatus</name>
    <dbReference type="NCBI Taxonomy" id="210409"/>
    <lineage>
        <taxon>Eukaryota</taxon>
        <taxon>Metazoa</taxon>
        <taxon>Ecdysozoa</taxon>
        <taxon>Arthropoda</taxon>
        <taxon>Crustacea</taxon>
        <taxon>Multicrustacea</taxon>
        <taxon>Malacostraca</taxon>
        <taxon>Eumalacostraca</taxon>
        <taxon>Eucarida</taxon>
        <taxon>Decapoda</taxon>
        <taxon>Pleocyemata</taxon>
        <taxon>Brachyura</taxon>
        <taxon>Eubrachyura</taxon>
        <taxon>Portunoidea</taxon>
        <taxon>Portunidae</taxon>
        <taxon>Portuninae</taxon>
        <taxon>Portunus</taxon>
    </lineage>
</organism>
<dbReference type="Proteomes" id="UP000324222">
    <property type="component" value="Unassembled WGS sequence"/>
</dbReference>
<keyword evidence="2" id="KW-1185">Reference proteome</keyword>